<evidence type="ECO:0000259" key="3">
    <source>
        <dbReference type="Pfam" id="PF25919"/>
    </source>
</evidence>
<organism evidence="6 7">
    <name type="scientific">Novosphingobium clariflavum</name>
    <dbReference type="NCBI Taxonomy" id="2029884"/>
    <lineage>
        <taxon>Bacteria</taxon>
        <taxon>Pseudomonadati</taxon>
        <taxon>Pseudomonadota</taxon>
        <taxon>Alphaproteobacteria</taxon>
        <taxon>Sphingomonadales</taxon>
        <taxon>Sphingomonadaceae</taxon>
        <taxon>Novosphingobium</taxon>
    </lineage>
</organism>
<feature type="domain" description="Multidrug resistance protein MdtA-like C-terminal permuted SH3" evidence="5">
    <location>
        <begin position="324"/>
        <end position="377"/>
    </location>
</feature>
<protein>
    <submittedName>
        <fullName evidence="6">Efflux RND transporter periplasmic adaptor subunit</fullName>
    </submittedName>
</protein>
<evidence type="ECO:0000256" key="2">
    <source>
        <dbReference type="SAM" id="MobiDB-lite"/>
    </source>
</evidence>
<feature type="region of interest" description="Disordered" evidence="2">
    <location>
        <begin position="1"/>
        <end position="26"/>
    </location>
</feature>
<proteinExistence type="inferred from homology"/>
<dbReference type="RefSeq" id="WP_267219958.1">
    <property type="nucleotide sequence ID" value="NZ_JAPCWC010000005.1"/>
</dbReference>
<sequence length="407" mass="41742">MLDPQMHQTPEAPMDNDTPTGPSSRTLKRVGIGAAIVALAVVGVGTASRMHATSELKSVAEDSALPTVALAVPKTAAGEGGLTLPGTAQAWNSAAINARTNGYVSKWLADIGDHVRAGQPLAILDAPEIEQQLAQAKADYQTALANQRLAATTARRWSAMLAKDAVSQQEVDEKAGDLAAKTALANAALAQVRELQAQHGFTQLSAPFAGVVTSRSAQIGALVTAGNAAAQPLFTVSDVHRMRVYVRVPQIYSALVNPGVTVALSLPEYPGRTFPGTVSRSAGAVDAQSGAVLVEVQADNGEGALKPGAFVQAHFDVDATLKGVTLPGSAVLYTDKGPSVAVLGANNTVTVRPITIARDQGKSVIVSVGVQLGDRVVDSPPDSIRTGDRVQVQSAADAAPAKGATHG</sequence>
<gene>
    <name evidence="6" type="ORF">ACFFF8_22890</name>
</gene>
<dbReference type="PANTHER" id="PTHR30469">
    <property type="entry name" value="MULTIDRUG RESISTANCE PROTEIN MDTA"/>
    <property type="match status" value="1"/>
</dbReference>
<dbReference type="InterPro" id="IPR058790">
    <property type="entry name" value="BSH_CusB"/>
</dbReference>
<dbReference type="InterPro" id="IPR058792">
    <property type="entry name" value="Beta-barrel_RND_2"/>
</dbReference>
<comment type="caution">
    <text evidence="6">The sequence shown here is derived from an EMBL/GenBank/DDBJ whole genome shotgun (WGS) entry which is preliminary data.</text>
</comment>
<dbReference type="InterPro" id="IPR006143">
    <property type="entry name" value="RND_pump_MFP"/>
</dbReference>
<reference evidence="6 7" key="1">
    <citation type="submission" date="2024-09" db="EMBL/GenBank/DDBJ databases">
        <authorList>
            <person name="Sun Q."/>
            <person name="Mori K."/>
        </authorList>
    </citation>
    <scope>NUCLEOTIDE SEQUENCE [LARGE SCALE GENOMIC DNA]</scope>
    <source>
        <strain evidence="6 7">CICC 11035S</strain>
    </source>
</reference>
<dbReference type="Pfam" id="PF25954">
    <property type="entry name" value="Beta-barrel_RND_2"/>
    <property type="match status" value="1"/>
</dbReference>
<dbReference type="SUPFAM" id="SSF111369">
    <property type="entry name" value="HlyD-like secretion proteins"/>
    <property type="match status" value="1"/>
</dbReference>
<evidence type="ECO:0000256" key="1">
    <source>
        <dbReference type="ARBA" id="ARBA00009477"/>
    </source>
</evidence>
<dbReference type="Pfam" id="PF25967">
    <property type="entry name" value="RND-MFP_C"/>
    <property type="match status" value="1"/>
</dbReference>
<dbReference type="Gene3D" id="2.40.50.100">
    <property type="match status" value="1"/>
</dbReference>
<name>A0ABV6SDV2_9SPHN</name>
<dbReference type="NCBIfam" id="TIGR01730">
    <property type="entry name" value="RND_mfp"/>
    <property type="match status" value="1"/>
</dbReference>
<comment type="similarity">
    <text evidence="1">Belongs to the membrane fusion protein (MFP) (TC 8.A.1) family.</text>
</comment>
<dbReference type="Pfam" id="PF25919">
    <property type="entry name" value="BSH_CusB"/>
    <property type="match status" value="1"/>
</dbReference>
<evidence type="ECO:0000259" key="4">
    <source>
        <dbReference type="Pfam" id="PF25954"/>
    </source>
</evidence>
<dbReference type="Gene3D" id="1.10.287.470">
    <property type="entry name" value="Helix hairpin bin"/>
    <property type="match status" value="1"/>
</dbReference>
<keyword evidence="7" id="KW-1185">Reference proteome</keyword>
<dbReference type="EMBL" id="JBHLTM010000085">
    <property type="protein sequence ID" value="MFC0687440.1"/>
    <property type="molecule type" value="Genomic_DNA"/>
</dbReference>
<feature type="domain" description="CusB-like beta-barrel" evidence="4">
    <location>
        <begin position="246"/>
        <end position="316"/>
    </location>
</feature>
<dbReference type="Proteomes" id="UP001589858">
    <property type="component" value="Unassembled WGS sequence"/>
</dbReference>
<feature type="region of interest" description="Disordered" evidence="2">
    <location>
        <begin position="376"/>
        <end position="407"/>
    </location>
</feature>
<feature type="domain" description="CusB-like barrel-sandwich hybrid" evidence="3">
    <location>
        <begin position="94"/>
        <end position="228"/>
    </location>
</feature>
<dbReference type="InterPro" id="IPR058627">
    <property type="entry name" value="MdtA-like_C"/>
</dbReference>
<evidence type="ECO:0000313" key="6">
    <source>
        <dbReference type="EMBL" id="MFC0687440.1"/>
    </source>
</evidence>
<dbReference type="Gene3D" id="2.40.420.20">
    <property type="match status" value="1"/>
</dbReference>
<dbReference type="Gene3D" id="2.40.30.170">
    <property type="match status" value="1"/>
</dbReference>
<accession>A0ABV6SDV2</accession>
<dbReference type="PANTHER" id="PTHR30469:SF37">
    <property type="entry name" value="RAGD PROTEIN"/>
    <property type="match status" value="1"/>
</dbReference>
<evidence type="ECO:0000313" key="7">
    <source>
        <dbReference type="Proteomes" id="UP001589858"/>
    </source>
</evidence>
<evidence type="ECO:0000259" key="5">
    <source>
        <dbReference type="Pfam" id="PF25967"/>
    </source>
</evidence>